<dbReference type="Pfam" id="PF17095">
    <property type="entry name" value="CAMSAP_CC1"/>
    <property type="match status" value="1"/>
</dbReference>
<dbReference type="EMBL" id="AFYH01197811">
    <property type="status" value="NOT_ANNOTATED_CDS"/>
    <property type="molecule type" value="Genomic_DNA"/>
</dbReference>
<evidence type="ECO:0000256" key="5">
    <source>
        <dbReference type="ARBA" id="ARBA00023212"/>
    </source>
</evidence>
<feature type="compositionally biased region" description="Polar residues" evidence="8">
    <location>
        <begin position="1061"/>
        <end position="1073"/>
    </location>
</feature>
<dbReference type="eggNOG" id="KOG3654">
    <property type="taxonomic scope" value="Eukaryota"/>
</dbReference>
<protein>
    <submittedName>
        <fullName evidence="11">Calmodulin regulated spectrin associated protein family member 3</fullName>
    </submittedName>
</protein>
<dbReference type="PANTHER" id="PTHR21595">
    <property type="entry name" value="PATRONIN"/>
    <property type="match status" value="1"/>
</dbReference>
<organism evidence="11 12">
    <name type="scientific">Latimeria chalumnae</name>
    <name type="common">Coelacanth</name>
    <dbReference type="NCBI Taxonomy" id="7897"/>
    <lineage>
        <taxon>Eukaryota</taxon>
        <taxon>Metazoa</taxon>
        <taxon>Chordata</taxon>
        <taxon>Craniata</taxon>
        <taxon>Vertebrata</taxon>
        <taxon>Euteleostomi</taxon>
        <taxon>Coelacanthiformes</taxon>
        <taxon>Coelacanthidae</taxon>
        <taxon>Latimeria</taxon>
    </lineage>
</organism>
<dbReference type="AlphaFoldDB" id="H3A647"/>
<reference evidence="11" key="3">
    <citation type="submission" date="2025-09" db="UniProtKB">
        <authorList>
            <consortium name="Ensembl"/>
        </authorList>
    </citation>
    <scope>IDENTIFICATION</scope>
</reference>
<feature type="compositionally biased region" description="Low complexity" evidence="8">
    <location>
        <begin position="475"/>
        <end position="493"/>
    </location>
</feature>
<comment type="subcellular location">
    <subcellularLocation>
        <location evidence="1">Cytoplasm</location>
        <location evidence="1">Cytoskeleton</location>
    </subcellularLocation>
</comment>
<feature type="compositionally biased region" description="Basic and acidic residues" evidence="8">
    <location>
        <begin position="578"/>
        <end position="591"/>
    </location>
</feature>
<feature type="coiled-coil region" evidence="7">
    <location>
        <begin position="939"/>
        <end position="966"/>
    </location>
</feature>
<evidence type="ECO:0000259" key="10">
    <source>
        <dbReference type="PROSITE" id="PS51508"/>
    </source>
</evidence>
<evidence type="ECO:0000256" key="1">
    <source>
        <dbReference type="ARBA" id="ARBA00004245"/>
    </source>
</evidence>
<dbReference type="InterPro" id="IPR022613">
    <property type="entry name" value="CH_CAMSAP_2"/>
</dbReference>
<evidence type="ECO:0000256" key="6">
    <source>
        <dbReference type="PROSITE-ProRule" id="PRU00841"/>
    </source>
</evidence>
<evidence type="ECO:0000256" key="8">
    <source>
        <dbReference type="SAM" id="MobiDB-lite"/>
    </source>
</evidence>
<dbReference type="SUPFAM" id="SSF50346">
    <property type="entry name" value="PRC-barrel domain"/>
    <property type="match status" value="1"/>
</dbReference>
<dbReference type="OMA" id="SPQMTTW"/>
<feature type="domain" description="Calponin-homology (CH)" evidence="9">
    <location>
        <begin position="1"/>
        <end position="107"/>
    </location>
</feature>
<feature type="region of interest" description="Disordered" evidence="8">
    <location>
        <begin position="801"/>
        <end position="926"/>
    </location>
</feature>
<dbReference type="GO" id="GO:0007026">
    <property type="term" value="P:negative regulation of microtubule depolymerization"/>
    <property type="evidence" value="ECO:0007669"/>
    <property type="project" value="TreeGrafter"/>
</dbReference>
<feature type="region of interest" description="Disordered" evidence="8">
    <location>
        <begin position="670"/>
        <end position="766"/>
    </location>
</feature>
<feature type="region of interest" description="Disordered" evidence="8">
    <location>
        <begin position="553"/>
        <end position="646"/>
    </location>
</feature>
<evidence type="ECO:0000256" key="2">
    <source>
        <dbReference type="ARBA" id="ARBA00022490"/>
    </source>
</evidence>
<dbReference type="InterPro" id="IPR038209">
    <property type="entry name" value="CKK_dom_sf"/>
</dbReference>
<dbReference type="Pfam" id="PF08683">
    <property type="entry name" value="CAMSAP_CKK"/>
    <property type="match status" value="1"/>
</dbReference>
<dbReference type="GO" id="GO:0036449">
    <property type="term" value="C:microtubule minus-end"/>
    <property type="evidence" value="ECO:0007669"/>
    <property type="project" value="TreeGrafter"/>
</dbReference>
<dbReference type="InterPro" id="IPR011033">
    <property type="entry name" value="PRC_barrel-like_sf"/>
</dbReference>
<evidence type="ECO:0000256" key="3">
    <source>
        <dbReference type="ARBA" id="ARBA00022701"/>
    </source>
</evidence>
<dbReference type="EMBL" id="AFYH01197808">
    <property type="status" value="NOT_ANNOTATED_CDS"/>
    <property type="molecule type" value="Genomic_DNA"/>
</dbReference>
<evidence type="ECO:0000313" key="11">
    <source>
        <dbReference type="Ensembl" id="ENSLACP00000005118.1"/>
    </source>
</evidence>
<dbReference type="InterPro" id="IPR036872">
    <property type="entry name" value="CH_dom_sf"/>
</dbReference>
<sequence>RYRKDKVPPRQSPCFPLISGMKDLANGCAIAATIHYYCPDVLRLEDVCLKETMSVADSLYNLQLLQEFSTEYLGQCCHLALEDLLYSPPVLKINIMGFLAELFWQFEALKPEFVRPREPLSLEGIASAPSYPVPVSFPHPTPRSSSPVISVRWGVFLVDHHHCIPKNDSNPPPHQNFFGGGRGASAVSYQTGMIGYRPPGRQPLSQAMSFSIPFGLDSDVDIVMGNPVNIMRSVSSDSLAPSIYQGSKCVTRATYSPPEDVSELLDKGSVNQNGLVTPPRTIKSSQLPNRGAGEEKESFGVPVRNGVVDDHNNYADLPTIEEALQIIHNTDRLEPRMHPEGAPDGFFLHSPDVAEKPGKAGLNQHTPFDTKPQDKPSEPLKGVGVYRFHNMPANGLHESTEVSRHSRDDDSLLRDNSLDSDAEDFSKPPHDKENTSKDDCTSCLSSLSSQAESIASNSSGVKLTSFAERKKKMSAPDTKSSTSSSQKTTPDSSELANPPMMTWAQKSEESPSKSPALNSEMSQLGARLEEKRRAIEAQKKRIEAIFAKHRQRLGKSAFLQLKKREGGGEPEGDPANSENKRLSLEERLSKIEDEDELQTPSPLDAKPHPKISENNNVENAEKTRSEKQVTFSPEISKTGPADASLGEYNRAVAKLNSALSSLQMDMERLAEQQQKLMQEKTKAWVIPPPKPASPRQSRDFLPSRSLDFSSPSPSPSPSRKPSNSVHKSPQPVQKRPSPAPQKSPKHSRPVELKIPPLTRVLTPPQNVDTLPHLRKFSPSQFPVQTASSIYFSDEVLESDIRSKQRPVGPVVHPAAQEDDSSETASTEGSIFSIEIEGNLRPVGPVVAEPTSADTVQSSDLLNRDANNGSQPGPNEKRTSLIEISLSSLKAPEEAESDDPERLSDSLSDPAETERSGVGFFFKDEGKPEDEMAFKKAALLEKQQKRIEEAKKRKLWLDAEKEQKREETVVASLQVEEEPQKPEVKTREEEAVRRGDFTRQEHERRQQLKLMEDLDKVLRQKPTTVRAVKKGRPKTVFRDDSVISRSPVRGLLVYSHSTLSLSSMANDSGNTLSVKRSPRSPRARSPSGLMSPSRFQSSQNGEKDWENASTASSPASIPEYTGPKLYKEPSAKSNKHIIHNALSHCCLAGKVNESQKNKILEEMEKSKSNHFLILFRDSSCQFRAVYTFSWDSEEMTRLTGIGPRIITKSMIEGIYKYSSDRKLFTQIPSKTLSMSVDAVTIQGHLWQSKKPTTPKKPGPSKS</sequence>
<keyword evidence="3 6" id="KW-0493">Microtubule</keyword>
<evidence type="ECO:0000256" key="7">
    <source>
        <dbReference type="SAM" id="Coils"/>
    </source>
</evidence>
<dbReference type="GO" id="GO:0030507">
    <property type="term" value="F:spectrin binding"/>
    <property type="evidence" value="ECO:0007669"/>
    <property type="project" value="InterPro"/>
</dbReference>
<feature type="compositionally biased region" description="Polar residues" evidence="8">
    <location>
        <begin position="1087"/>
        <end position="1099"/>
    </location>
</feature>
<dbReference type="PANTHER" id="PTHR21595:SF2">
    <property type="entry name" value="CALMODULIN-REGULATED SPECTRIN-ASSOCIATED PROTEIN 3"/>
    <property type="match status" value="1"/>
</dbReference>
<dbReference type="PROSITE" id="PS51508">
    <property type="entry name" value="CKK"/>
    <property type="match status" value="1"/>
</dbReference>
<dbReference type="GO" id="GO:0051011">
    <property type="term" value="F:microtubule minus-end binding"/>
    <property type="evidence" value="ECO:0007669"/>
    <property type="project" value="TreeGrafter"/>
</dbReference>
<keyword evidence="5" id="KW-0206">Cytoskeleton</keyword>
<proteinExistence type="inferred from homology"/>
<feature type="compositionally biased region" description="Polar residues" evidence="8">
    <location>
        <begin position="851"/>
        <end position="872"/>
    </location>
</feature>
<dbReference type="InterPro" id="IPR031372">
    <property type="entry name" value="CAMSAP_CC1"/>
</dbReference>
<dbReference type="InterPro" id="IPR001715">
    <property type="entry name" value="CH_dom"/>
</dbReference>
<dbReference type="Pfam" id="PF11971">
    <property type="entry name" value="CAMSAP_CH"/>
    <property type="match status" value="1"/>
</dbReference>
<reference evidence="11" key="2">
    <citation type="submission" date="2025-08" db="UniProtKB">
        <authorList>
            <consortium name="Ensembl"/>
        </authorList>
    </citation>
    <scope>IDENTIFICATION</scope>
</reference>
<dbReference type="GO" id="GO:0031175">
    <property type="term" value="P:neuron projection development"/>
    <property type="evidence" value="ECO:0007669"/>
    <property type="project" value="InterPro"/>
</dbReference>
<feature type="region of interest" description="Disordered" evidence="8">
    <location>
        <begin position="336"/>
        <end position="526"/>
    </location>
</feature>
<comment type="domain">
    <text evidence="6">The CKK domain binds microtubules.</text>
</comment>
<comment type="similarity">
    <text evidence="6">Belongs to the CAMSAP1 family.</text>
</comment>
<name>H3A647_LATCH</name>
<dbReference type="GO" id="GO:0005516">
    <property type="term" value="F:calmodulin binding"/>
    <property type="evidence" value="ECO:0007669"/>
    <property type="project" value="InterPro"/>
</dbReference>
<reference evidence="12" key="1">
    <citation type="submission" date="2011-08" db="EMBL/GenBank/DDBJ databases">
        <title>The draft genome of Latimeria chalumnae.</title>
        <authorList>
            <person name="Di Palma F."/>
            <person name="Alfoldi J."/>
            <person name="Johnson J."/>
            <person name="Berlin A."/>
            <person name="Gnerre S."/>
            <person name="Jaffe D."/>
            <person name="MacCallum I."/>
            <person name="Young S."/>
            <person name="Walker B.J."/>
            <person name="Lander E."/>
            <person name="Lindblad-Toh K."/>
        </authorList>
    </citation>
    <scope>NUCLEOTIDE SEQUENCE [LARGE SCALE GENOMIC DNA]</scope>
    <source>
        <strain evidence="12">Wild caught</strain>
    </source>
</reference>
<dbReference type="Gene3D" id="3.10.20.360">
    <property type="entry name" value="CKK domain"/>
    <property type="match status" value="1"/>
</dbReference>
<feature type="domain" description="CKK" evidence="10">
    <location>
        <begin position="1121"/>
        <end position="1255"/>
    </location>
</feature>
<keyword evidence="12" id="KW-1185">Reference proteome</keyword>
<evidence type="ECO:0000259" key="9">
    <source>
        <dbReference type="PROSITE" id="PS50021"/>
    </source>
</evidence>
<feature type="compositionally biased region" description="Basic and acidic residues" evidence="8">
    <location>
        <begin position="424"/>
        <end position="440"/>
    </location>
</feature>
<feature type="compositionally biased region" description="Low complexity" evidence="8">
    <location>
        <begin position="699"/>
        <end position="711"/>
    </location>
</feature>
<dbReference type="SMART" id="SM01051">
    <property type="entry name" value="CAMSAP_CKK"/>
    <property type="match status" value="1"/>
</dbReference>
<dbReference type="GO" id="GO:0031122">
    <property type="term" value="P:cytoplasmic microtubule organization"/>
    <property type="evidence" value="ECO:0007669"/>
    <property type="project" value="TreeGrafter"/>
</dbReference>
<feature type="region of interest" description="Disordered" evidence="8">
    <location>
        <begin position="269"/>
        <end position="298"/>
    </location>
</feature>
<dbReference type="EMBL" id="AFYH01197810">
    <property type="status" value="NOT_ANNOTATED_CDS"/>
    <property type="molecule type" value="Genomic_DNA"/>
</dbReference>
<feature type="compositionally biased region" description="Polar residues" evidence="8">
    <location>
        <begin position="512"/>
        <end position="522"/>
    </location>
</feature>
<dbReference type="EMBL" id="AFYH01197809">
    <property type="status" value="NOT_ANNOTATED_CDS"/>
    <property type="molecule type" value="Genomic_DNA"/>
</dbReference>
<dbReference type="SUPFAM" id="SSF47576">
    <property type="entry name" value="Calponin-homology domain, CH-domain"/>
    <property type="match status" value="1"/>
</dbReference>
<accession>H3A647</accession>
<feature type="compositionally biased region" description="Basic and acidic residues" evidence="8">
    <location>
        <begin position="398"/>
        <end position="417"/>
    </location>
</feature>
<evidence type="ECO:0000313" key="12">
    <source>
        <dbReference type="Proteomes" id="UP000008672"/>
    </source>
</evidence>
<dbReference type="HOGENOM" id="CLU_004833_1_0_1"/>
<dbReference type="GeneTree" id="ENSGT00950000182975"/>
<feature type="region of interest" description="Disordered" evidence="8">
    <location>
        <begin position="1061"/>
        <end position="1127"/>
    </location>
</feature>
<keyword evidence="4 7" id="KW-0175">Coiled coil</keyword>
<dbReference type="InParanoid" id="H3A647"/>
<dbReference type="InterPro" id="IPR014797">
    <property type="entry name" value="CKK_CAMSAP"/>
</dbReference>
<dbReference type="STRING" id="7897.ENSLACP00000005118"/>
<dbReference type="Proteomes" id="UP000008672">
    <property type="component" value="Unassembled WGS sequence"/>
</dbReference>
<feature type="compositionally biased region" description="Basic and acidic residues" evidence="8">
    <location>
        <begin position="977"/>
        <end position="1003"/>
    </location>
</feature>
<dbReference type="FunFam" id="3.10.20.360:FF:000001">
    <property type="entry name" value="Calmodulin-regulated spectrin-associated protein 3 isoform 2"/>
    <property type="match status" value="1"/>
</dbReference>
<dbReference type="PROSITE" id="PS50021">
    <property type="entry name" value="CH"/>
    <property type="match status" value="1"/>
</dbReference>
<dbReference type="InterPro" id="IPR032940">
    <property type="entry name" value="CAMSAP"/>
</dbReference>
<feature type="region of interest" description="Disordered" evidence="8">
    <location>
        <begin position="973"/>
        <end position="1003"/>
    </location>
</feature>
<feature type="compositionally biased region" description="Low complexity" evidence="8">
    <location>
        <begin position="441"/>
        <end position="459"/>
    </location>
</feature>
<keyword evidence="2" id="KW-0963">Cytoplasm</keyword>
<evidence type="ECO:0000256" key="4">
    <source>
        <dbReference type="ARBA" id="ARBA00023054"/>
    </source>
</evidence>
<dbReference type="Ensembl" id="ENSLACT00000005164.1">
    <property type="protein sequence ID" value="ENSLACP00000005118.1"/>
    <property type="gene ID" value="ENSLACG00000004550.1"/>
</dbReference>
<gene>
    <name evidence="11" type="primary">CAMSAP3</name>
</gene>